<evidence type="ECO:0000313" key="2">
    <source>
        <dbReference type="EMBL" id="CAB4620708.1"/>
    </source>
</evidence>
<feature type="region of interest" description="Disordered" evidence="1">
    <location>
        <begin position="140"/>
        <end position="164"/>
    </location>
</feature>
<accession>A0A6J6IFR3</accession>
<proteinExistence type="predicted"/>
<gene>
    <name evidence="2" type="ORF">UFOPK1909_00549</name>
</gene>
<dbReference type="AlphaFoldDB" id="A0A6J6IFR3"/>
<sequence>MSEKNNADFAQEFYWKMREAITGRLSRDAKRIAEKEAKSSSRPFEKGRDFIKAGDTLDGLMKSFRWEAQLAEAELFNKWAEIVGETNAANSQPETLTNGTLTVRCKSTAWATQLRLMQAQILEKVKEAYPDVEVSALKMLGPDAPSWKKGPRSVPGRGPRDTYG</sequence>
<dbReference type="Pfam" id="PF05258">
    <property type="entry name" value="DciA"/>
    <property type="match status" value="1"/>
</dbReference>
<name>A0A6J6IFR3_9ZZZZ</name>
<protein>
    <submittedName>
        <fullName evidence="2">Unannotated protein</fullName>
    </submittedName>
</protein>
<reference evidence="2" key="1">
    <citation type="submission" date="2020-05" db="EMBL/GenBank/DDBJ databases">
        <authorList>
            <person name="Chiriac C."/>
            <person name="Salcher M."/>
            <person name="Ghai R."/>
            <person name="Kavagutti S V."/>
        </authorList>
    </citation>
    <scope>NUCLEOTIDE SEQUENCE</scope>
</reference>
<evidence type="ECO:0000256" key="1">
    <source>
        <dbReference type="SAM" id="MobiDB-lite"/>
    </source>
</evidence>
<dbReference type="EMBL" id="CAEZVD010000043">
    <property type="protein sequence ID" value="CAB4620708.1"/>
    <property type="molecule type" value="Genomic_DNA"/>
</dbReference>
<dbReference type="InterPro" id="IPR007922">
    <property type="entry name" value="DciA-like"/>
</dbReference>
<organism evidence="2">
    <name type="scientific">freshwater metagenome</name>
    <dbReference type="NCBI Taxonomy" id="449393"/>
    <lineage>
        <taxon>unclassified sequences</taxon>
        <taxon>metagenomes</taxon>
        <taxon>ecological metagenomes</taxon>
    </lineage>
</organism>
<dbReference type="PANTHER" id="PTHR36456:SF1">
    <property type="entry name" value="UPF0232 PROTEIN SCO3875"/>
    <property type="match status" value="1"/>
</dbReference>
<dbReference type="PANTHER" id="PTHR36456">
    <property type="entry name" value="UPF0232 PROTEIN SCO3875"/>
    <property type="match status" value="1"/>
</dbReference>